<dbReference type="GO" id="GO:0003723">
    <property type="term" value="F:RNA binding"/>
    <property type="evidence" value="ECO:0007669"/>
    <property type="project" value="UniProtKB-KW"/>
</dbReference>
<evidence type="ECO:0000256" key="6">
    <source>
        <dbReference type="ARBA" id="ARBA00024915"/>
    </source>
</evidence>
<dbReference type="PANTHER" id="PTHR11727:SF17">
    <property type="entry name" value="DIMETHYLADENOSINE TRANSFERASE 1, MITOCHONDRIAL"/>
    <property type="match status" value="1"/>
</dbReference>
<dbReference type="Proteomes" id="UP000663193">
    <property type="component" value="Chromosome 12"/>
</dbReference>
<dbReference type="InterPro" id="IPR001737">
    <property type="entry name" value="KsgA/Erm"/>
</dbReference>
<reference evidence="9" key="1">
    <citation type="journal article" date="2021" name="BMC Genomics">
        <title>Chromosome-level genome assembly and manually-curated proteome of model necrotroph Parastagonospora nodorum Sn15 reveals a genome-wide trove of candidate effector homologs, and redundancy of virulence-related functions within an accessory chromosome.</title>
        <authorList>
            <person name="Bertazzoni S."/>
            <person name="Jones D.A.B."/>
            <person name="Phan H.T."/>
            <person name="Tan K.-C."/>
            <person name="Hane J.K."/>
        </authorList>
    </citation>
    <scope>NUCLEOTIDE SEQUENCE [LARGE SCALE GENOMIC DNA]</scope>
    <source>
        <strain evidence="9">SN15 / ATCC MYA-4574 / FGSC 10173)</strain>
    </source>
</reference>
<keyword evidence="4 7" id="KW-0949">S-adenosyl-L-methionine</keyword>
<dbReference type="Pfam" id="PF00398">
    <property type="entry name" value="RrnaAD"/>
    <property type="match status" value="1"/>
</dbReference>
<evidence type="ECO:0000256" key="1">
    <source>
        <dbReference type="ARBA" id="ARBA00004173"/>
    </source>
</evidence>
<dbReference type="GO" id="GO:0005739">
    <property type="term" value="C:mitochondrion"/>
    <property type="evidence" value="ECO:0007669"/>
    <property type="project" value="UniProtKB-SubCell"/>
</dbReference>
<evidence type="ECO:0000256" key="5">
    <source>
        <dbReference type="ARBA" id="ARBA00022884"/>
    </source>
</evidence>
<dbReference type="InterPro" id="IPR029063">
    <property type="entry name" value="SAM-dependent_MTases_sf"/>
</dbReference>
<keyword evidence="2 7" id="KW-0489">Methyltransferase</keyword>
<dbReference type="EMBL" id="CP069034">
    <property type="protein sequence ID" value="QRD01771.1"/>
    <property type="molecule type" value="Genomic_DNA"/>
</dbReference>
<dbReference type="AlphaFoldDB" id="A0A7U2FAN8"/>
<evidence type="ECO:0000313" key="8">
    <source>
        <dbReference type="EMBL" id="QRD01771.1"/>
    </source>
</evidence>
<evidence type="ECO:0000256" key="7">
    <source>
        <dbReference type="RuleBase" id="RU362106"/>
    </source>
</evidence>
<protein>
    <recommendedName>
        <fullName evidence="7">rRNA adenine N(6)-methyltransferase</fullName>
        <ecNumber evidence="7">2.1.1.-</ecNumber>
    </recommendedName>
</protein>
<dbReference type="GO" id="GO:0006364">
    <property type="term" value="P:rRNA processing"/>
    <property type="evidence" value="ECO:0007669"/>
    <property type="project" value="UniProtKB-KW"/>
</dbReference>
<name>A0A7U2FAN8_PHANO</name>
<dbReference type="Gene3D" id="3.40.50.150">
    <property type="entry name" value="Vaccinia Virus protein VP39"/>
    <property type="match status" value="1"/>
</dbReference>
<accession>A0A7U2FAN8</accession>
<comment type="function">
    <text evidence="6">Mitochondrial transcription factor that confers selective promoter recognition on the core subunit of the yeast mitochondrial RNA polymerase. Interacts with DNA in a non-specific manner.</text>
</comment>
<dbReference type="Gene3D" id="1.10.8.100">
    <property type="entry name" value="Ribosomal RNA adenine dimethylase-like, domain 2"/>
    <property type="match status" value="1"/>
</dbReference>
<dbReference type="EC" id="2.1.1.-" evidence="7"/>
<gene>
    <name evidence="8" type="ORF">JI435_144820</name>
</gene>
<comment type="similarity">
    <text evidence="7">Belongs to the class I-like SAM-binding methyltransferase superfamily. rRNA adenine N(6)-methyltransferase family.</text>
</comment>
<evidence type="ECO:0000256" key="4">
    <source>
        <dbReference type="ARBA" id="ARBA00022691"/>
    </source>
</evidence>
<organism evidence="8 9">
    <name type="scientific">Phaeosphaeria nodorum (strain SN15 / ATCC MYA-4574 / FGSC 10173)</name>
    <name type="common">Glume blotch fungus</name>
    <name type="synonym">Parastagonospora nodorum</name>
    <dbReference type="NCBI Taxonomy" id="321614"/>
    <lineage>
        <taxon>Eukaryota</taxon>
        <taxon>Fungi</taxon>
        <taxon>Dikarya</taxon>
        <taxon>Ascomycota</taxon>
        <taxon>Pezizomycotina</taxon>
        <taxon>Dothideomycetes</taxon>
        <taxon>Pleosporomycetidae</taxon>
        <taxon>Pleosporales</taxon>
        <taxon>Pleosporineae</taxon>
        <taxon>Phaeosphaeriaceae</taxon>
        <taxon>Parastagonospora</taxon>
    </lineage>
</organism>
<dbReference type="InterPro" id="IPR023165">
    <property type="entry name" value="rRNA_Ade_diMease-like_C"/>
</dbReference>
<keyword evidence="5" id="KW-0694">RNA-binding</keyword>
<sequence length="618" mass="70984">MGTYWTPKKLAISERYPLTADLHRCMHPALVEKRGKVYDNVRTKIGKLKTSAGVVLRTQIVSPDLCDDVLKYMAHTLEPYKGCDILDINPGVGLWSQKLHEFLKPRNHILLEPSPDLFRPFLDPLLNAPDSKYKLVNKDPLKVESYRELVDEGAFPQQTRIDPQDPKGQDLNQTLLVTGSLAWDPFLPGLSFDSMAKQLYHHFTPAAWSNDLFHAFGPVRTLFWVQTEDFNHVVAKSPTYMLKSNRLLEMTQNLNLVVTSERESRPAGKGAIGREPQYEIESTIRAIRSAKKAGFDIPEHRRDVTHKYAELIEEASGGSGIINSETMMELMYAQYRAGNRPTQFLPQGILDCFEVEKQLQEEHPDLKLSPIFPLSKKTAATVTNKAHPASDKVREYTKTRALVAHRLRQRIKFEEIVIIGEEIYKLECKALKMKEGPGKAKTLKQIEQLEEQWDQRLAQLSRNLEHAPVAELDDRINLRYPPHPRIQWDQRLFDPLMSREDEVWPRNRVSLISATPIPRPASDDPEWHEQVIDFVFGLYANSNRSVIEALDSMQHGLSDIIKDCPSLTDPDKGGRLQLKHLRVKLLTMEMIYEMAKAYKEWPFKAPGSDRSLYFRHKN</sequence>
<evidence type="ECO:0000256" key="3">
    <source>
        <dbReference type="ARBA" id="ARBA00022679"/>
    </source>
</evidence>
<dbReference type="PANTHER" id="PTHR11727">
    <property type="entry name" value="DIMETHYLADENOSINE TRANSFERASE"/>
    <property type="match status" value="1"/>
</dbReference>
<dbReference type="GO" id="GO:0008168">
    <property type="term" value="F:methyltransferase activity"/>
    <property type="evidence" value="ECO:0007669"/>
    <property type="project" value="UniProtKB-KW"/>
</dbReference>
<dbReference type="GO" id="GO:0032259">
    <property type="term" value="P:methylation"/>
    <property type="evidence" value="ECO:0007669"/>
    <property type="project" value="UniProtKB-KW"/>
</dbReference>
<evidence type="ECO:0000256" key="2">
    <source>
        <dbReference type="ARBA" id="ARBA00022603"/>
    </source>
</evidence>
<dbReference type="SUPFAM" id="SSF53335">
    <property type="entry name" value="S-adenosyl-L-methionine-dependent methyltransferases"/>
    <property type="match status" value="1"/>
</dbReference>
<proteinExistence type="inferred from homology"/>
<keyword evidence="9" id="KW-1185">Reference proteome</keyword>
<comment type="subcellular location">
    <subcellularLocation>
        <location evidence="1">Mitochondrion</location>
    </subcellularLocation>
</comment>
<keyword evidence="3 7" id="KW-0808">Transferase</keyword>
<evidence type="ECO:0000313" key="9">
    <source>
        <dbReference type="Proteomes" id="UP000663193"/>
    </source>
</evidence>
<dbReference type="VEuPathDB" id="FungiDB:JI435_144820"/>
<dbReference type="OrthoDB" id="16079at2759"/>
<keyword evidence="7" id="KW-0698">rRNA processing</keyword>